<dbReference type="EMBL" id="JACHMJ010000001">
    <property type="protein sequence ID" value="MBB5842479.1"/>
    <property type="molecule type" value="Genomic_DNA"/>
</dbReference>
<keyword evidence="2" id="KW-1185">Reference proteome</keyword>
<dbReference type="Proteomes" id="UP000536685">
    <property type="component" value="Unassembled WGS sequence"/>
</dbReference>
<protein>
    <submittedName>
        <fullName evidence="1">Uncharacterized protein</fullName>
    </submittedName>
</protein>
<proteinExistence type="predicted"/>
<accession>A0A841AM28</accession>
<dbReference type="AlphaFoldDB" id="A0A841AM28"/>
<reference evidence="1 2" key="1">
    <citation type="submission" date="2020-08" db="EMBL/GenBank/DDBJ databases">
        <title>Sequencing the genomes of 1000 actinobacteria strains.</title>
        <authorList>
            <person name="Klenk H.-P."/>
        </authorList>
    </citation>
    <scope>NUCLEOTIDE SEQUENCE [LARGE SCALE GENOMIC DNA]</scope>
    <source>
        <strain evidence="1 2">DSM 105784</strain>
    </source>
</reference>
<organism evidence="1 2">
    <name type="scientific">Conyzicola lurida</name>
    <dbReference type="NCBI Taxonomy" id="1172621"/>
    <lineage>
        <taxon>Bacteria</taxon>
        <taxon>Bacillati</taxon>
        <taxon>Actinomycetota</taxon>
        <taxon>Actinomycetes</taxon>
        <taxon>Micrococcales</taxon>
        <taxon>Microbacteriaceae</taxon>
        <taxon>Conyzicola</taxon>
    </lineage>
</organism>
<name>A0A841AM28_9MICO</name>
<comment type="caution">
    <text evidence="1">The sequence shown here is derived from an EMBL/GenBank/DDBJ whole genome shotgun (WGS) entry which is preliminary data.</text>
</comment>
<evidence type="ECO:0000313" key="2">
    <source>
        <dbReference type="Proteomes" id="UP000536685"/>
    </source>
</evidence>
<evidence type="ECO:0000313" key="1">
    <source>
        <dbReference type="EMBL" id="MBB5842479.1"/>
    </source>
</evidence>
<gene>
    <name evidence="1" type="ORF">HD599_000802</name>
</gene>
<sequence length="57" mass="6012">MVVDTWADDAFPAVSRARARRLTVAATSIDSSGVYVAPWRPHSCAEIAGHAASASVR</sequence>